<name>A0A0K2ZS86_9XANT</name>
<sequence>MKPIDQALADAANDSYTNRPRSDIEKNKEVNLDGQCYQVFGYAGDLATGFSCDGDESVASAAREAGAYSAAVIPWRRWRCVVTVGHGLVGPVGASSRGSMRLLA</sequence>
<proteinExistence type="predicted"/>
<feature type="region of interest" description="Disordered" evidence="1">
    <location>
        <begin position="1"/>
        <end position="24"/>
    </location>
</feature>
<dbReference type="Proteomes" id="UP000045978">
    <property type="component" value="Unassembled WGS sequence"/>
</dbReference>
<dbReference type="AlphaFoldDB" id="A0A0K2ZS86"/>
<evidence type="ECO:0000313" key="3">
    <source>
        <dbReference type="Proteomes" id="UP000045978"/>
    </source>
</evidence>
<evidence type="ECO:0000313" key="2">
    <source>
        <dbReference type="EMBL" id="CTP87044.1"/>
    </source>
</evidence>
<dbReference type="EMBL" id="CXOJ01000029">
    <property type="protein sequence ID" value="CTP87044.1"/>
    <property type="molecule type" value="Genomic_DNA"/>
</dbReference>
<organism evidence="2 3">
    <name type="scientific">Xanthomonas graminis pv. phlei</name>
    <dbReference type="NCBI Taxonomy" id="487906"/>
    <lineage>
        <taxon>Bacteria</taxon>
        <taxon>Pseudomonadati</taxon>
        <taxon>Pseudomonadota</taxon>
        <taxon>Gammaproteobacteria</taxon>
        <taxon>Lysobacterales</taxon>
        <taxon>Lysobacteraceae</taxon>
        <taxon>Xanthomonas</taxon>
        <taxon>Xanthomonas translucens group</taxon>
        <taxon>Xanthomonas graminis</taxon>
    </lineage>
</organism>
<dbReference type="RefSeq" id="WP_144423015.1">
    <property type="nucleotide sequence ID" value="NZ_CP076251.1"/>
</dbReference>
<protein>
    <submittedName>
        <fullName evidence="2">Uncharacterized protein</fullName>
    </submittedName>
</protein>
<gene>
    <name evidence="2" type="ORF">XTPLMG730_1664</name>
</gene>
<reference evidence="2 3" key="1">
    <citation type="submission" date="2015-07" db="EMBL/GenBank/DDBJ databases">
        <authorList>
            <person name="Noorani M."/>
        </authorList>
    </citation>
    <scope>NUCLEOTIDE SEQUENCE [LARGE SCALE GENOMIC DNA]</scope>
    <source>
        <strain evidence="2">LMG730</strain>
    </source>
</reference>
<accession>A0A0K2ZS86</accession>
<evidence type="ECO:0000256" key="1">
    <source>
        <dbReference type="SAM" id="MobiDB-lite"/>
    </source>
</evidence>